<dbReference type="Pfam" id="PF13477">
    <property type="entry name" value="Glyco_trans_4_2"/>
    <property type="match status" value="1"/>
</dbReference>
<dbReference type="Gene3D" id="3.40.50.2000">
    <property type="entry name" value="Glycogen Phosphorylase B"/>
    <property type="match status" value="2"/>
</dbReference>
<dbReference type="RefSeq" id="WP_388013654.1">
    <property type="nucleotide sequence ID" value="NZ_JBHUDT010000001.1"/>
</dbReference>
<sequence>MKKNICFIVSSPYTFYFLKTHFEKLIEEYNIYLVANIDHKTKHILDNFEHNSYQNISINRNIHLIKDLKAIYKLYKYFKKNKFDAIHSVTPKAGLVTAIAGKLAGINTRIHIFTGQVWANKTGLFRGLLKTLDKIIVRFSTHILVDGNSQKQFLIAEKVLKQNTAIVLGAGSISGVDLTKFSPNLKTRQDLRKQLKLPEDMVVYLFLGRITEDKGVIELAKAFSKLKSNYKNVYLILVGNDEGALDKMDNIIKDRTYFDFMGTTDNPEIYYQASDVFCLPSYREGFGMSAIEASACGIPVICSDAYGLTDTIVDNKTGLRHKVKDVDDLYSKMQQLADNKGLRETLGKNGVEYISDNFSSDTITTEWIKFYKKHV</sequence>
<dbReference type="PANTHER" id="PTHR45947">
    <property type="entry name" value="SULFOQUINOVOSYL TRANSFERASE SQD2"/>
    <property type="match status" value="1"/>
</dbReference>
<evidence type="ECO:0000259" key="1">
    <source>
        <dbReference type="Pfam" id="PF00534"/>
    </source>
</evidence>
<dbReference type="InterPro" id="IPR001296">
    <property type="entry name" value="Glyco_trans_1"/>
</dbReference>
<dbReference type="EMBL" id="JBHULK010000001">
    <property type="protein sequence ID" value="MFD2533986.1"/>
    <property type="molecule type" value="Genomic_DNA"/>
</dbReference>
<accession>A0ABW5JQB6</accession>
<dbReference type="PANTHER" id="PTHR45947:SF3">
    <property type="entry name" value="SULFOQUINOVOSYL TRANSFERASE SQD2"/>
    <property type="match status" value="1"/>
</dbReference>
<feature type="domain" description="Glycosyl transferase family 1" evidence="1">
    <location>
        <begin position="188"/>
        <end position="350"/>
    </location>
</feature>
<gene>
    <name evidence="3" type="ORF">ACFSQS_02630</name>
</gene>
<dbReference type="InterPro" id="IPR050194">
    <property type="entry name" value="Glycosyltransferase_grp1"/>
</dbReference>
<evidence type="ECO:0000313" key="4">
    <source>
        <dbReference type="Proteomes" id="UP001597441"/>
    </source>
</evidence>
<evidence type="ECO:0000259" key="2">
    <source>
        <dbReference type="Pfam" id="PF13477"/>
    </source>
</evidence>
<keyword evidence="4" id="KW-1185">Reference proteome</keyword>
<dbReference type="SUPFAM" id="SSF53756">
    <property type="entry name" value="UDP-Glycosyltransferase/glycogen phosphorylase"/>
    <property type="match status" value="1"/>
</dbReference>
<organism evidence="3 4">
    <name type="scientific">Gelatiniphilus marinus</name>
    <dbReference type="NCBI Taxonomy" id="1759464"/>
    <lineage>
        <taxon>Bacteria</taxon>
        <taxon>Pseudomonadati</taxon>
        <taxon>Bacteroidota</taxon>
        <taxon>Flavobacteriia</taxon>
        <taxon>Flavobacteriales</taxon>
        <taxon>Flavobacteriaceae</taxon>
        <taxon>Gelatiniphilus</taxon>
    </lineage>
</organism>
<feature type="domain" description="Glycosyltransferase subfamily 4-like N-terminal" evidence="2">
    <location>
        <begin position="5"/>
        <end position="117"/>
    </location>
</feature>
<proteinExistence type="predicted"/>
<dbReference type="Pfam" id="PF00534">
    <property type="entry name" value="Glycos_transf_1"/>
    <property type="match status" value="1"/>
</dbReference>
<dbReference type="CDD" id="cd03808">
    <property type="entry name" value="GT4_CapM-like"/>
    <property type="match status" value="1"/>
</dbReference>
<dbReference type="InterPro" id="IPR028098">
    <property type="entry name" value="Glyco_trans_4-like_N"/>
</dbReference>
<protein>
    <submittedName>
        <fullName evidence="3">Glycosyltransferase family 4 protein</fullName>
    </submittedName>
</protein>
<evidence type="ECO:0000313" key="3">
    <source>
        <dbReference type="EMBL" id="MFD2533986.1"/>
    </source>
</evidence>
<reference evidence="4" key="1">
    <citation type="journal article" date="2019" name="Int. J. Syst. Evol. Microbiol.">
        <title>The Global Catalogue of Microorganisms (GCM) 10K type strain sequencing project: providing services to taxonomists for standard genome sequencing and annotation.</title>
        <authorList>
            <consortium name="The Broad Institute Genomics Platform"/>
            <consortium name="The Broad Institute Genome Sequencing Center for Infectious Disease"/>
            <person name="Wu L."/>
            <person name="Ma J."/>
        </authorList>
    </citation>
    <scope>NUCLEOTIDE SEQUENCE [LARGE SCALE GENOMIC DNA]</scope>
    <source>
        <strain evidence="4">KCTC 42903</strain>
    </source>
</reference>
<comment type="caution">
    <text evidence="3">The sequence shown here is derived from an EMBL/GenBank/DDBJ whole genome shotgun (WGS) entry which is preliminary data.</text>
</comment>
<dbReference type="Proteomes" id="UP001597441">
    <property type="component" value="Unassembled WGS sequence"/>
</dbReference>
<name>A0ABW5JQB6_9FLAO</name>